<accession>A0ABZ1B947</accession>
<evidence type="ECO:0000313" key="2">
    <source>
        <dbReference type="Proteomes" id="UP001324287"/>
    </source>
</evidence>
<dbReference type="Proteomes" id="UP001324287">
    <property type="component" value="Chromosome"/>
</dbReference>
<proteinExistence type="predicted"/>
<dbReference type="EMBL" id="CP141261">
    <property type="protein sequence ID" value="WRL67325.1"/>
    <property type="molecule type" value="Genomic_DNA"/>
</dbReference>
<keyword evidence="2" id="KW-1185">Reference proteome</keyword>
<evidence type="ECO:0000313" key="1">
    <source>
        <dbReference type="EMBL" id="WRL67325.1"/>
    </source>
</evidence>
<sequence>MLRDIAWRKVSVTGARDDYGVVLREDGTADEAATESLRADLRASRTGEEPFFDRGPGYATLSGGAAFNEFDVL</sequence>
<dbReference type="RefSeq" id="WP_324278632.1">
    <property type="nucleotide sequence ID" value="NZ_CP141261.1"/>
</dbReference>
<gene>
    <name evidence="1" type="ORF">U6N30_30810</name>
</gene>
<organism evidence="1 2">
    <name type="scientific">Blastococcus brunescens</name>
    <dbReference type="NCBI Taxonomy" id="1564165"/>
    <lineage>
        <taxon>Bacteria</taxon>
        <taxon>Bacillati</taxon>
        <taxon>Actinomycetota</taxon>
        <taxon>Actinomycetes</taxon>
        <taxon>Geodermatophilales</taxon>
        <taxon>Geodermatophilaceae</taxon>
        <taxon>Blastococcus</taxon>
    </lineage>
</organism>
<reference evidence="1 2" key="1">
    <citation type="submission" date="2023-12" db="EMBL/GenBank/DDBJ databases">
        <title>Blastococcus brunescens sp. nov., an actonobacterium isolated from sandstone collected in sahara desert.</title>
        <authorList>
            <person name="Gtari M."/>
            <person name="Ghodhbane F."/>
        </authorList>
    </citation>
    <scope>NUCLEOTIDE SEQUENCE [LARGE SCALE GENOMIC DNA]</scope>
    <source>
        <strain evidence="1 2">BMG 8361</strain>
    </source>
</reference>
<protein>
    <submittedName>
        <fullName evidence="1">Uncharacterized protein</fullName>
    </submittedName>
</protein>
<name>A0ABZ1B947_9ACTN</name>